<proteinExistence type="predicted"/>
<name>A0A6A6JIX4_WESOR</name>
<organism evidence="2 3">
    <name type="scientific">Westerdykella ornata</name>
    <dbReference type="NCBI Taxonomy" id="318751"/>
    <lineage>
        <taxon>Eukaryota</taxon>
        <taxon>Fungi</taxon>
        <taxon>Dikarya</taxon>
        <taxon>Ascomycota</taxon>
        <taxon>Pezizomycotina</taxon>
        <taxon>Dothideomycetes</taxon>
        <taxon>Pleosporomycetidae</taxon>
        <taxon>Pleosporales</taxon>
        <taxon>Sporormiaceae</taxon>
        <taxon>Westerdykella</taxon>
    </lineage>
</organism>
<evidence type="ECO:0000313" key="2">
    <source>
        <dbReference type="EMBL" id="KAF2276185.1"/>
    </source>
</evidence>
<gene>
    <name evidence="2" type="ORF">EI97DRAFT_419034</name>
</gene>
<feature type="transmembrane region" description="Helical" evidence="1">
    <location>
        <begin position="329"/>
        <end position="347"/>
    </location>
</feature>
<evidence type="ECO:0000256" key="1">
    <source>
        <dbReference type="SAM" id="Phobius"/>
    </source>
</evidence>
<keyword evidence="1" id="KW-0812">Transmembrane</keyword>
<accession>A0A6A6JIX4</accession>
<dbReference type="AlphaFoldDB" id="A0A6A6JIX4"/>
<evidence type="ECO:0000313" key="3">
    <source>
        <dbReference type="Proteomes" id="UP000800097"/>
    </source>
</evidence>
<keyword evidence="3" id="KW-1185">Reference proteome</keyword>
<dbReference type="EMBL" id="ML986494">
    <property type="protein sequence ID" value="KAF2276185.1"/>
    <property type="molecule type" value="Genomic_DNA"/>
</dbReference>
<dbReference type="Proteomes" id="UP000800097">
    <property type="component" value="Unassembled WGS sequence"/>
</dbReference>
<dbReference type="RefSeq" id="XP_033653724.1">
    <property type="nucleotide sequence ID" value="XM_033796980.1"/>
</dbReference>
<dbReference type="GeneID" id="54550155"/>
<reference evidence="2" key="1">
    <citation type="journal article" date="2020" name="Stud. Mycol.">
        <title>101 Dothideomycetes genomes: a test case for predicting lifestyles and emergence of pathogens.</title>
        <authorList>
            <person name="Haridas S."/>
            <person name="Albert R."/>
            <person name="Binder M."/>
            <person name="Bloem J."/>
            <person name="Labutti K."/>
            <person name="Salamov A."/>
            <person name="Andreopoulos B."/>
            <person name="Baker S."/>
            <person name="Barry K."/>
            <person name="Bills G."/>
            <person name="Bluhm B."/>
            <person name="Cannon C."/>
            <person name="Castanera R."/>
            <person name="Culley D."/>
            <person name="Daum C."/>
            <person name="Ezra D."/>
            <person name="Gonzalez J."/>
            <person name="Henrissat B."/>
            <person name="Kuo A."/>
            <person name="Liang C."/>
            <person name="Lipzen A."/>
            <person name="Lutzoni F."/>
            <person name="Magnuson J."/>
            <person name="Mondo S."/>
            <person name="Nolan M."/>
            <person name="Ohm R."/>
            <person name="Pangilinan J."/>
            <person name="Park H.-J."/>
            <person name="Ramirez L."/>
            <person name="Alfaro M."/>
            <person name="Sun H."/>
            <person name="Tritt A."/>
            <person name="Yoshinaga Y."/>
            <person name="Zwiers L.-H."/>
            <person name="Turgeon B."/>
            <person name="Goodwin S."/>
            <person name="Spatafora J."/>
            <person name="Crous P."/>
            <person name="Grigoriev I."/>
        </authorList>
    </citation>
    <scope>NUCLEOTIDE SEQUENCE</scope>
    <source>
        <strain evidence="2">CBS 379.55</strain>
    </source>
</reference>
<feature type="transmembrane region" description="Helical" evidence="1">
    <location>
        <begin position="291"/>
        <end position="309"/>
    </location>
</feature>
<protein>
    <submittedName>
        <fullName evidence="2">Uncharacterized protein</fullName>
    </submittedName>
</protein>
<sequence length="430" mass="48163">MKPAIRPLRAPSRPICQFCDHLLQQPAYRRAFLTTSSLKIPSIRRPLTRQHGAFAATPARGFSAVHKVQEVEPEIERPESSDLSLAARLKRVEDHIDAIHNTPRVQDEAIILLALSELETIARMAIAARAGQPRGAKLNLRQSSAASVLSIAAEDTEEQQAAKAGASKSDGLPSPAYLSELALDLIRDEKVFLSRTVLSKYVDLQRLLGAPRQIPEALYLYANKPIPIAGSKPPQFKKQSPKSYKAAVPKETAEKALDAAIDAKDMVLALTVVDHTYCAPAWKTYKWLTKFAPPAAIASTLPFLAYFIASEWSIYSGYVSPTLFKWYSFAGFMVYFGGTGTLGYVALTTWNDHFERVVWQPGTPLLQRWMREDERGALDKIACAWGFKETWKWGDEEGEDWEGLRQWCFLRKMWLDKPDLMPGMNPPMVD</sequence>
<keyword evidence="1" id="KW-1133">Transmembrane helix</keyword>
<dbReference type="OrthoDB" id="5360701at2759"/>
<keyword evidence="1" id="KW-0472">Membrane</keyword>